<comment type="caution">
    <text evidence="5">The sequence shown here is derived from an EMBL/GenBank/DDBJ whole genome shotgun (WGS) entry which is preliminary data.</text>
</comment>
<dbReference type="Pfam" id="PF04586">
    <property type="entry name" value="Peptidase_S78"/>
    <property type="match status" value="1"/>
</dbReference>
<evidence type="ECO:0000313" key="5">
    <source>
        <dbReference type="EMBL" id="RDU22766.1"/>
    </source>
</evidence>
<keyword evidence="2 5" id="KW-0645">Protease</keyword>
<evidence type="ECO:0000259" key="4">
    <source>
        <dbReference type="Pfam" id="PF04586"/>
    </source>
</evidence>
<name>A0A371AT67_9FIRM</name>
<accession>A0A371AT67</accession>
<dbReference type="RefSeq" id="WP_115482700.1">
    <property type="nucleotide sequence ID" value="NZ_QRCT01000048.1"/>
</dbReference>
<dbReference type="EMBL" id="QRCT01000048">
    <property type="protein sequence ID" value="RDU22766.1"/>
    <property type="molecule type" value="Genomic_DNA"/>
</dbReference>
<evidence type="ECO:0000313" key="6">
    <source>
        <dbReference type="Proteomes" id="UP000255036"/>
    </source>
</evidence>
<keyword evidence="1" id="KW-1188">Viral release from host cell</keyword>
<dbReference type="GO" id="GO:0008233">
    <property type="term" value="F:peptidase activity"/>
    <property type="evidence" value="ECO:0007669"/>
    <property type="project" value="UniProtKB-KW"/>
</dbReference>
<keyword evidence="3" id="KW-0378">Hydrolase</keyword>
<feature type="domain" description="Prohead serine protease" evidence="4">
    <location>
        <begin position="8"/>
        <end position="156"/>
    </location>
</feature>
<keyword evidence="6" id="KW-1185">Reference proteome</keyword>
<reference evidence="5 6" key="1">
    <citation type="submission" date="2018-07" db="EMBL/GenBank/DDBJ databases">
        <title>Anaerosacharophilus polymeroproducens gen. nov. sp. nov., an anaerobic bacterium isolated from salt field.</title>
        <authorList>
            <person name="Kim W."/>
            <person name="Yang S.-H."/>
            <person name="Oh J."/>
            <person name="Lee J.-H."/>
            <person name="Kwon K.K."/>
        </authorList>
    </citation>
    <scope>NUCLEOTIDE SEQUENCE [LARGE SCALE GENOMIC DNA]</scope>
    <source>
        <strain evidence="5 6">MCWD5</strain>
    </source>
</reference>
<dbReference type="GO" id="GO:0006508">
    <property type="term" value="P:proteolysis"/>
    <property type="evidence" value="ECO:0007669"/>
    <property type="project" value="UniProtKB-KW"/>
</dbReference>
<sequence>MNVEIRADSIHISGYVNVVKRESRPVITSRGKVIEMIEERAFQRALEKADNIPMTLDHNSNRVLAQTNDSTLELYEDNIGLRAEAVITDEEAVNGAKNGKLKGWSFGMKKIVDSIEERADKLPLRTVKDFVLDHVTLVMNRNPVYASTSIELRADDEIEMEVRANETEINIKNMVETPKKPDLTQYKNRINNLKVGK</sequence>
<evidence type="ECO:0000256" key="2">
    <source>
        <dbReference type="ARBA" id="ARBA00022670"/>
    </source>
</evidence>
<evidence type="ECO:0000256" key="1">
    <source>
        <dbReference type="ARBA" id="ARBA00022612"/>
    </source>
</evidence>
<dbReference type="OrthoDB" id="2843430at2"/>
<dbReference type="InterPro" id="IPR054613">
    <property type="entry name" value="Peptidase_S78_dom"/>
</dbReference>
<proteinExistence type="predicted"/>
<gene>
    <name evidence="5" type="ORF">DWV06_13435</name>
</gene>
<protein>
    <submittedName>
        <fullName evidence="5">HK97 family phage prohead protease</fullName>
    </submittedName>
</protein>
<dbReference type="Proteomes" id="UP000255036">
    <property type="component" value="Unassembled WGS sequence"/>
</dbReference>
<organism evidence="5 6">
    <name type="scientific">Anaerosacchariphilus polymeriproducens</name>
    <dbReference type="NCBI Taxonomy" id="1812858"/>
    <lineage>
        <taxon>Bacteria</taxon>
        <taxon>Bacillati</taxon>
        <taxon>Bacillota</taxon>
        <taxon>Clostridia</taxon>
        <taxon>Lachnospirales</taxon>
        <taxon>Lachnospiraceae</taxon>
        <taxon>Anaerosacchariphilus</taxon>
    </lineage>
</organism>
<dbReference type="AlphaFoldDB" id="A0A371AT67"/>
<dbReference type="SUPFAM" id="SSF50789">
    <property type="entry name" value="Herpes virus serine proteinase, assemblin"/>
    <property type="match status" value="1"/>
</dbReference>
<evidence type="ECO:0000256" key="3">
    <source>
        <dbReference type="ARBA" id="ARBA00022801"/>
    </source>
</evidence>